<feature type="coiled-coil region" evidence="1">
    <location>
        <begin position="185"/>
        <end position="212"/>
    </location>
</feature>
<name>A0ABP1CJF4_9APHY</name>
<evidence type="ECO:0000313" key="3">
    <source>
        <dbReference type="EMBL" id="CAL1694764.1"/>
    </source>
</evidence>
<evidence type="ECO:0000256" key="1">
    <source>
        <dbReference type="SAM" id="Coils"/>
    </source>
</evidence>
<sequence length="221" mass="25470">MMRRSQSLRNHTSRAAPTVVADDLGVLTETPEDSGETDWKALYLQEKRLKEEAIRERDEGKSKYTVLMEEYQALRKENKSNEILLQGTQKENIKCMSDMNRMNTQLQKYERQLEHLAGPNWRINLDLPNMTSSHEHTAVGSRLSVDYSIPTKRPAAPDDSQLDPASPEAAMAQVEKVRLLIIGMEERLQMREEKLLQNIKKAEAEGTKFEELRKHVMTTMD</sequence>
<proteinExistence type="predicted"/>
<feature type="region of interest" description="Disordered" evidence="2">
    <location>
        <begin position="149"/>
        <end position="169"/>
    </location>
</feature>
<gene>
    <name evidence="3" type="ORF">GFSPODELE1_LOCUS450</name>
</gene>
<keyword evidence="4" id="KW-1185">Reference proteome</keyword>
<protein>
    <submittedName>
        <fullName evidence="3">Uncharacterized protein</fullName>
    </submittedName>
</protein>
<dbReference type="EMBL" id="OZ037944">
    <property type="protein sequence ID" value="CAL1694764.1"/>
    <property type="molecule type" value="Genomic_DNA"/>
</dbReference>
<evidence type="ECO:0000313" key="4">
    <source>
        <dbReference type="Proteomes" id="UP001497453"/>
    </source>
</evidence>
<reference evidence="4" key="1">
    <citation type="submission" date="2024-04" db="EMBL/GenBank/DDBJ databases">
        <authorList>
            <person name="Shaw F."/>
            <person name="Minotto A."/>
        </authorList>
    </citation>
    <scope>NUCLEOTIDE SEQUENCE [LARGE SCALE GENOMIC DNA]</scope>
</reference>
<evidence type="ECO:0000256" key="2">
    <source>
        <dbReference type="SAM" id="MobiDB-lite"/>
    </source>
</evidence>
<dbReference type="Proteomes" id="UP001497453">
    <property type="component" value="Chromosome 1"/>
</dbReference>
<organism evidence="3 4">
    <name type="scientific">Somion occarium</name>
    <dbReference type="NCBI Taxonomy" id="3059160"/>
    <lineage>
        <taxon>Eukaryota</taxon>
        <taxon>Fungi</taxon>
        <taxon>Dikarya</taxon>
        <taxon>Basidiomycota</taxon>
        <taxon>Agaricomycotina</taxon>
        <taxon>Agaricomycetes</taxon>
        <taxon>Polyporales</taxon>
        <taxon>Cerrenaceae</taxon>
        <taxon>Somion</taxon>
    </lineage>
</organism>
<accession>A0ABP1CJF4</accession>
<keyword evidence="1" id="KW-0175">Coiled coil</keyword>